<evidence type="ECO:0000313" key="3">
    <source>
        <dbReference type="EMBL" id="KKR99032.1"/>
    </source>
</evidence>
<dbReference type="PRINTS" id="PR00813">
    <property type="entry name" value="BCTERIALGSPG"/>
</dbReference>
<keyword evidence="1" id="KW-0488">Methylation</keyword>
<proteinExistence type="predicted"/>
<keyword evidence="2" id="KW-0472">Membrane</keyword>
<dbReference type="GO" id="GO:0015627">
    <property type="term" value="C:type II protein secretion system complex"/>
    <property type="evidence" value="ECO:0007669"/>
    <property type="project" value="InterPro"/>
</dbReference>
<dbReference type="Gene3D" id="3.30.700.10">
    <property type="entry name" value="Glycoprotein, Type 4 Pilin"/>
    <property type="match status" value="1"/>
</dbReference>
<dbReference type="GO" id="GO:0015628">
    <property type="term" value="P:protein secretion by the type II secretion system"/>
    <property type="evidence" value="ECO:0007669"/>
    <property type="project" value="InterPro"/>
</dbReference>
<dbReference type="AlphaFoldDB" id="A0A0G0YFC1"/>
<dbReference type="Proteomes" id="UP000033930">
    <property type="component" value="Unassembled WGS sequence"/>
</dbReference>
<dbReference type="InterPro" id="IPR045584">
    <property type="entry name" value="Pilin-like"/>
</dbReference>
<evidence type="ECO:0000256" key="1">
    <source>
        <dbReference type="ARBA" id="ARBA00022481"/>
    </source>
</evidence>
<dbReference type="EMBL" id="LCAW01000011">
    <property type="protein sequence ID" value="KKR99032.1"/>
    <property type="molecule type" value="Genomic_DNA"/>
</dbReference>
<keyword evidence="2" id="KW-1133">Transmembrane helix</keyword>
<gene>
    <name evidence="3" type="ORF">UU50_C0011G0011</name>
</gene>
<protein>
    <recommendedName>
        <fullName evidence="5">General secretion pathway protein G</fullName>
    </recommendedName>
</protein>
<reference evidence="3 4" key="1">
    <citation type="journal article" date="2015" name="Nature">
        <title>rRNA introns, odd ribosomes, and small enigmatic genomes across a large radiation of phyla.</title>
        <authorList>
            <person name="Brown C.T."/>
            <person name="Hug L.A."/>
            <person name="Thomas B.C."/>
            <person name="Sharon I."/>
            <person name="Castelle C.J."/>
            <person name="Singh A."/>
            <person name="Wilkins M.J."/>
            <person name="Williams K.H."/>
            <person name="Banfield J.F."/>
        </authorList>
    </citation>
    <scope>NUCLEOTIDE SEQUENCE [LARGE SCALE GENOMIC DNA]</scope>
</reference>
<evidence type="ECO:0008006" key="5">
    <source>
        <dbReference type="Google" id="ProtNLM"/>
    </source>
</evidence>
<name>A0A0G0YFC1_9BACT</name>
<comment type="caution">
    <text evidence="3">The sequence shown here is derived from an EMBL/GenBank/DDBJ whole genome shotgun (WGS) entry which is preliminary data.</text>
</comment>
<dbReference type="SUPFAM" id="SSF54523">
    <property type="entry name" value="Pili subunits"/>
    <property type="match status" value="1"/>
</dbReference>
<sequence length="168" mass="17872">MYKNGFTKIEILIIAAIIGVLGITSVVAVMTARSRTRDAVRMSDVRQIQAGLELFFIDHNAYPESVEATALGTPTTGCLSEQGFSSNCADGLYLEAVPSTPTSGLNQLSSCSDRSNAYCYFAENGNYRISFELEHDNPLIGLVKGLNCATESGLESGACSSLLISASQ</sequence>
<dbReference type="InterPro" id="IPR000983">
    <property type="entry name" value="Bac_GSPG_pilin"/>
</dbReference>
<accession>A0A0G0YFC1</accession>
<evidence type="ECO:0000313" key="4">
    <source>
        <dbReference type="Proteomes" id="UP000033930"/>
    </source>
</evidence>
<organism evidence="3 4">
    <name type="scientific">Candidatus Uhrbacteria bacterium GW2011_GWC1_41_20</name>
    <dbReference type="NCBI Taxonomy" id="1618983"/>
    <lineage>
        <taxon>Bacteria</taxon>
        <taxon>Candidatus Uhriibacteriota</taxon>
    </lineage>
</organism>
<feature type="transmembrane region" description="Helical" evidence="2">
    <location>
        <begin position="12"/>
        <end position="32"/>
    </location>
</feature>
<keyword evidence="2" id="KW-0812">Transmembrane</keyword>
<evidence type="ECO:0000256" key="2">
    <source>
        <dbReference type="SAM" id="Phobius"/>
    </source>
</evidence>